<feature type="region of interest" description="Disordered" evidence="1">
    <location>
        <begin position="118"/>
        <end position="197"/>
    </location>
</feature>
<protein>
    <submittedName>
        <fullName evidence="3">Retrotransposon-like protein 1</fullName>
    </submittedName>
</protein>
<dbReference type="Pfam" id="PF03732">
    <property type="entry name" value="Retrotrans_gag"/>
    <property type="match status" value="1"/>
</dbReference>
<name>A0A1R1XDW7_9FUNG</name>
<feature type="non-terminal residue" evidence="3">
    <location>
        <position position="1"/>
    </location>
</feature>
<sequence>NFRDVGIEPMIKLISKELGPWCEIKDISAWRRFDNNQYIPHGIKVLVKKYNMEDDLPSFLDHENGKINIFYKGCKEACSYCKEAGHWKSECLKIKKNLIRRNATENMQDLKFRFNSSKAKLPPVSADPKPDDSKSEAKEAQTSTQPVEESKNIKDTEVSTNDEAVKAKPSTINKNYTSTQNFQMQEPNSGKTHEDPKEYKIPEIERFSGSQIKYPAFMAAIRRRFWANPNQFSTDHKIIDFISGHFTGSAMVCFDAIITENAPAAKNYEEFSAVFKSYFSDSGYALKSTNQMVSIFQGKRSVSEYAAEFRNLAIISEFNEKALIMQFQRGLNGRILDILINSPLPKSTTS</sequence>
<organism evidence="3 4">
    <name type="scientific">Smittium culicis</name>
    <dbReference type="NCBI Taxonomy" id="133412"/>
    <lineage>
        <taxon>Eukaryota</taxon>
        <taxon>Fungi</taxon>
        <taxon>Fungi incertae sedis</taxon>
        <taxon>Zoopagomycota</taxon>
        <taxon>Kickxellomycotina</taxon>
        <taxon>Harpellomycetes</taxon>
        <taxon>Harpellales</taxon>
        <taxon>Legeriomycetaceae</taxon>
        <taxon>Smittium</taxon>
    </lineage>
</organism>
<proteinExistence type="predicted"/>
<reference evidence="4" key="1">
    <citation type="submission" date="2017-01" db="EMBL/GenBank/DDBJ databases">
        <authorList>
            <person name="Wang Y."/>
            <person name="White M."/>
            <person name="Kvist S."/>
            <person name="Moncalvo J.-M."/>
        </authorList>
    </citation>
    <scope>NUCLEOTIDE SEQUENCE [LARGE SCALE GENOMIC DNA]</scope>
    <source>
        <strain evidence="4">ID-206-W2</strain>
    </source>
</reference>
<dbReference type="AlphaFoldDB" id="A0A1R1XDW7"/>
<dbReference type="InterPro" id="IPR005162">
    <property type="entry name" value="Retrotrans_gag_dom"/>
</dbReference>
<keyword evidence="4" id="KW-1185">Reference proteome</keyword>
<dbReference type="GO" id="GO:0003676">
    <property type="term" value="F:nucleic acid binding"/>
    <property type="evidence" value="ECO:0007669"/>
    <property type="project" value="InterPro"/>
</dbReference>
<evidence type="ECO:0000313" key="3">
    <source>
        <dbReference type="EMBL" id="OMJ12855.1"/>
    </source>
</evidence>
<feature type="compositionally biased region" description="Basic and acidic residues" evidence="1">
    <location>
        <begin position="148"/>
        <end position="157"/>
    </location>
</feature>
<dbReference type="Proteomes" id="UP000187429">
    <property type="component" value="Unassembled WGS sequence"/>
</dbReference>
<feature type="compositionally biased region" description="Basic and acidic residues" evidence="1">
    <location>
        <begin position="128"/>
        <end position="139"/>
    </location>
</feature>
<feature type="compositionally biased region" description="Polar residues" evidence="1">
    <location>
        <begin position="170"/>
        <end position="190"/>
    </location>
</feature>
<dbReference type="SUPFAM" id="SSF57756">
    <property type="entry name" value="Retrovirus zinc finger-like domains"/>
    <property type="match status" value="1"/>
</dbReference>
<evidence type="ECO:0000256" key="1">
    <source>
        <dbReference type="SAM" id="MobiDB-lite"/>
    </source>
</evidence>
<accession>A0A1R1XDW7</accession>
<gene>
    <name evidence="3" type="ORF">AYI69_g9242</name>
</gene>
<dbReference type="InterPro" id="IPR036875">
    <property type="entry name" value="Znf_CCHC_sf"/>
</dbReference>
<evidence type="ECO:0000259" key="2">
    <source>
        <dbReference type="Pfam" id="PF03732"/>
    </source>
</evidence>
<evidence type="ECO:0000313" key="4">
    <source>
        <dbReference type="Proteomes" id="UP000187429"/>
    </source>
</evidence>
<dbReference type="GO" id="GO:0008270">
    <property type="term" value="F:zinc ion binding"/>
    <property type="evidence" value="ECO:0007669"/>
    <property type="project" value="InterPro"/>
</dbReference>
<dbReference type="EMBL" id="LSSM01005352">
    <property type="protein sequence ID" value="OMJ12855.1"/>
    <property type="molecule type" value="Genomic_DNA"/>
</dbReference>
<feature type="domain" description="Retrotransposon gag" evidence="2">
    <location>
        <begin position="241"/>
        <end position="332"/>
    </location>
</feature>
<dbReference type="OrthoDB" id="2804393at2759"/>
<comment type="caution">
    <text evidence="3">The sequence shown here is derived from an EMBL/GenBank/DDBJ whole genome shotgun (WGS) entry which is preliminary data.</text>
</comment>